<keyword evidence="4" id="KW-0175">Coiled coil</keyword>
<dbReference type="SUPFAM" id="SSF48452">
    <property type="entry name" value="TPR-like"/>
    <property type="match status" value="5"/>
</dbReference>
<dbReference type="Gene3D" id="1.25.40.10">
    <property type="entry name" value="Tetratricopeptide repeat domain"/>
    <property type="match status" value="6"/>
</dbReference>
<dbReference type="SMART" id="SM00028">
    <property type="entry name" value="TPR"/>
    <property type="match status" value="20"/>
</dbReference>
<dbReference type="Proteomes" id="UP000434052">
    <property type="component" value="Unassembled WGS sequence"/>
</dbReference>
<evidence type="ECO:0000256" key="2">
    <source>
        <dbReference type="ARBA" id="ARBA00022803"/>
    </source>
</evidence>
<dbReference type="Pfam" id="PF14559">
    <property type="entry name" value="TPR_19"/>
    <property type="match status" value="3"/>
</dbReference>
<dbReference type="PROSITE" id="PS50293">
    <property type="entry name" value="TPR_REGION"/>
    <property type="match status" value="1"/>
</dbReference>
<feature type="repeat" description="TPR" evidence="3">
    <location>
        <begin position="578"/>
        <end position="611"/>
    </location>
</feature>
<feature type="transmembrane region" description="Helical" evidence="5">
    <location>
        <begin position="6"/>
        <end position="26"/>
    </location>
</feature>
<dbReference type="EMBL" id="QMIF01000007">
    <property type="protein sequence ID" value="TVM33464.1"/>
    <property type="molecule type" value="Genomic_DNA"/>
</dbReference>
<feature type="repeat" description="TPR" evidence="3">
    <location>
        <begin position="205"/>
        <end position="238"/>
    </location>
</feature>
<feature type="repeat" description="TPR" evidence="3">
    <location>
        <begin position="374"/>
        <end position="407"/>
    </location>
</feature>
<evidence type="ECO:0000256" key="4">
    <source>
        <dbReference type="SAM" id="Coils"/>
    </source>
</evidence>
<keyword evidence="5" id="KW-1133">Transmembrane helix</keyword>
<dbReference type="InterPro" id="IPR019734">
    <property type="entry name" value="TPR_rpt"/>
</dbReference>
<proteinExistence type="predicted"/>
<protein>
    <submittedName>
        <fullName evidence="6">PEP-CTERM system TPR-repeat protein PrsT</fullName>
    </submittedName>
</protein>
<dbReference type="PROSITE" id="PS50005">
    <property type="entry name" value="TPR"/>
    <property type="match status" value="5"/>
</dbReference>
<dbReference type="PANTHER" id="PTHR45586:SF1">
    <property type="entry name" value="LIPOPOLYSACCHARIDE ASSEMBLY PROTEIN B"/>
    <property type="match status" value="1"/>
</dbReference>
<dbReference type="InterPro" id="IPR011990">
    <property type="entry name" value="TPR-like_helical_dom_sf"/>
</dbReference>
<name>A0A6P1ZFK3_9BACT</name>
<dbReference type="AlphaFoldDB" id="A0A6P1ZFK3"/>
<evidence type="ECO:0000313" key="6">
    <source>
        <dbReference type="EMBL" id="TVM33464.1"/>
    </source>
</evidence>
<dbReference type="NCBIfam" id="TIGR02917">
    <property type="entry name" value="PEP_TPR_lipo"/>
    <property type="match status" value="1"/>
</dbReference>
<accession>A0A6P1ZFK3</accession>
<sequence>MASYSYSISGLSISILPIFLLFLVLARHVFSRGRKRDDYGPCRTRSMNTMPWGAPVVTAPHKFASAESFFEIRTILLILLCAIGLTFAVALPGCSSESAQSLYDQGMERLAAGNPKGAIVYLKNALEKKPSLGAAHLGLGDAYMQLGKLNSAESEYKAAVEQNAAGKEKVLLNLARIALMQQQPDKAAEHAQALIEANPDSNATAAAYEVLGSVALFNKDFNASQGNYTRSLELKPESEAAAYGLAAVAFQQGDESKTRTLLGEVLAMNPSHRKALQLQAALATQERNSETALAANQALCNLNPPDTRGCFVAGLLLMDNGEFDEARQIADSLLKNSSGKAEGQRLQGILLYRKKDYEAAAVALERSYKLAPTPETSFYLGLTYFANQKLDTSVSHFQRVLDAAPAFVTARIYKAVAFLRQLRLDEAQAEAERAVQEAPDNAHAHLVLGSAYMANGKLDKGMEEMEHALEIQPGMVDAQIKRGIILANQGMLDEAEQSLEEAVRNDKDNLPTRLMLFSFLIKRGEHQRAYDLMSDALTGTEDDAKVYNAQAIARLSQEQRDEAMELLARAKEAAPGDTSAYMTRARIFLAEGNKEDAKKEYEELLQKTPDHLPAILQYASLLSLTGETDAATGMLEKAKSSGEPAVFRMLAAALYEQGSKDEALAVLEEGLSHRPSHEALLVQAGRYRLAQGDLDGALTYFSRLEAVNYLQGISMKAAAYLAAGNEEKALEEARRAPLLDPDSADGYAVLASTQARLGQVDEALQTLREGWAKDPGKLGMLVRIGDLELSAGRAEEAAASYQKAITIDDGFVPALVSMGMLHEQNQEFEPAMEFYRKALQKDPGNVPALNNLAYICASGHGDAAESLQLALRAYQQDPSAPLILDTLGISLLANDRTGQAVTVLEKAAAQLGDNPTIQYHLARAYHDNGDIQAAKDRITKALELGEFPEQAKAEDLAASIAAKDRG</sequence>
<comment type="caution">
    <text evidence="6">The sequence shown here is derived from an EMBL/GenBank/DDBJ whole genome shotgun (WGS) entry which is preliminary data.</text>
</comment>
<keyword evidence="5" id="KW-0812">Transmembrane</keyword>
<organism evidence="6 7">
    <name type="scientific">Oceanidesulfovibrio marinus</name>
    <dbReference type="NCBI Taxonomy" id="370038"/>
    <lineage>
        <taxon>Bacteria</taxon>
        <taxon>Pseudomonadati</taxon>
        <taxon>Thermodesulfobacteriota</taxon>
        <taxon>Desulfovibrionia</taxon>
        <taxon>Desulfovibrionales</taxon>
        <taxon>Desulfovibrionaceae</taxon>
        <taxon>Oceanidesulfovibrio</taxon>
    </lineage>
</organism>
<dbReference type="InterPro" id="IPR014266">
    <property type="entry name" value="PEP-CTERM_TPR_PrsT"/>
</dbReference>
<gene>
    <name evidence="6" type="primary">prsT</name>
    <name evidence="6" type="ORF">DQK91_12450</name>
</gene>
<dbReference type="PANTHER" id="PTHR45586">
    <property type="entry name" value="TPR REPEAT-CONTAINING PROTEIN PA4667"/>
    <property type="match status" value="1"/>
</dbReference>
<dbReference type="Pfam" id="PF13174">
    <property type="entry name" value="TPR_6"/>
    <property type="match status" value="1"/>
</dbReference>
<feature type="transmembrane region" description="Helical" evidence="5">
    <location>
        <begin position="72"/>
        <end position="91"/>
    </location>
</feature>
<dbReference type="InterPro" id="IPR051012">
    <property type="entry name" value="CellSynth/LPSAsmb/PSIAsmb"/>
</dbReference>
<keyword evidence="1" id="KW-0677">Repeat</keyword>
<evidence type="ECO:0000313" key="7">
    <source>
        <dbReference type="Proteomes" id="UP000434052"/>
    </source>
</evidence>
<dbReference type="Pfam" id="PF13432">
    <property type="entry name" value="TPR_16"/>
    <property type="match status" value="5"/>
</dbReference>
<dbReference type="Pfam" id="PF13181">
    <property type="entry name" value="TPR_8"/>
    <property type="match status" value="1"/>
</dbReference>
<evidence type="ECO:0000256" key="5">
    <source>
        <dbReference type="SAM" id="Phobius"/>
    </source>
</evidence>
<evidence type="ECO:0000256" key="1">
    <source>
        <dbReference type="ARBA" id="ARBA00022737"/>
    </source>
</evidence>
<keyword evidence="2 3" id="KW-0802">TPR repeat</keyword>
<feature type="repeat" description="TPR" evidence="3">
    <location>
        <begin position="442"/>
        <end position="475"/>
    </location>
</feature>
<keyword evidence="5" id="KW-0472">Membrane</keyword>
<reference evidence="6" key="1">
    <citation type="submission" date="2018-06" db="EMBL/GenBank/DDBJ databases">
        <title>Complete genome of Desulfovibrio marinus P48SEP.</title>
        <authorList>
            <person name="Crispim J.S."/>
            <person name="Vidigal P.M.P."/>
            <person name="Silva L.C.F."/>
            <person name="Araujo L.C."/>
            <person name="Laguardia C.N."/>
            <person name="Dias R.S."/>
            <person name="Sousa M.P."/>
            <person name="Paula S.O."/>
            <person name="Silva C."/>
        </authorList>
    </citation>
    <scope>NUCLEOTIDE SEQUENCE [LARGE SCALE GENOMIC DNA]</scope>
    <source>
        <strain evidence="6">P48SEP</strain>
    </source>
</reference>
<evidence type="ECO:0000256" key="3">
    <source>
        <dbReference type="PROSITE-ProRule" id="PRU00339"/>
    </source>
</evidence>
<feature type="repeat" description="TPR" evidence="3">
    <location>
        <begin position="812"/>
        <end position="845"/>
    </location>
</feature>
<dbReference type="OrthoDB" id="220004at2"/>
<feature type="coiled-coil region" evidence="4">
    <location>
        <begin position="553"/>
        <end position="607"/>
    </location>
</feature>